<evidence type="ECO:0000313" key="7">
    <source>
        <dbReference type="EMBL" id="AMD21101.1"/>
    </source>
</evidence>
<dbReference type="HAMAP" id="MF_01970">
    <property type="entry name" value="Kynureninase"/>
    <property type="match status" value="1"/>
</dbReference>
<organism evidence="7 8">
    <name type="scientific">Eremothecium sinecaudum</name>
    <dbReference type="NCBI Taxonomy" id="45286"/>
    <lineage>
        <taxon>Eukaryota</taxon>
        <taxon>Fungi</taxon>
        <taxon>Dikarya</taxon>
        <taxon>Ascomycota</taxon>
        <taxon>Saccharomycotina</taxon>
        <taxon>Saccharomycetes</taxon>
        <taxon>Saccharomycetales</taxon>
        <taxon>Saccharomycetaceae</taxon>
        <taxon>Eremothecium</taxon>
    </lineage>
</organism>
<evidence type="ECO:0000313" key="8">
    <source>
        <dbReference type="Proteomes" id="UP000243052"/>
    </source>
</evidence>
<dbReference type="SUPFAM" id="SSF53383">
    <property type="entry name" value="PLP-dependent transferases"/>
    <property type="match status" value="1"/>
</dbReference>
<feature type="binding site" evidence="4">
    <location>
        <position position="221"/>
    </location>
    <ligand>
        <name>pyridoxal 5'-phosphate</name>
        <dbReference type="ChEBI" id="CHEBI:597326"/>
    </ligand>
</feature>
<comment type="similarity">
    <text evidence="4 5">Belongs to the kynureninase family.</text>
</comment>
<protein>
    <recommendedName>
        <fullName evidence="4 5">Kynureninase</fullName>
        <ecNumber evidence="4 5">3.7.1.3</ecNumber>
    </recommendedName>
    <alternativeName>
        <fullName evidence="4">Biosynthesis of nicotinic acid protein 5</fullName>
    </alternativeName>
    <alternativeName>
        <fullName evidence="4">L-kynurenine hydrolase</fullName>
    </alternativeName>
</protein>
<dbReference type="STRING" id="45286.A0A0X8HSM4"/>
<feature type="binding site" evidence="4">
    <location>
        <position position="276"/>
    </location>
    <ligand>
        <name>pyridoxal 5'-phosphate</name>
        <dbReference type="ChEBI" id="CHEBI:597326"/>
    </ligand>
</feature>
<dbReference type="Proteomes" id="UP000243052">
    <property type="component" value="Chromosome v"/>
</dbReference>
<comment type="cofactor">
    <cofactor evidence="4 5">
        <name>pyridoxal 5'-phosphate</name>
        <dbReference type="ChEBI" id="CHEBI:597326"/>
    </cofactor>
</comment>
<dbReference type="UniPathway" id="UPA00253">
    <property type="reaction ID" value="UER00329"/>
</dbReference>
<keyword evidence="2 4" id="KW-0378">Hydrolase</keyword>
<dbReference type="InterPro" id="IPR000192">
    <property type="entry name" value="Aminotrans_V_dom"/>
</dbReference>
<proteinExistence type="inferred from homology"/>
<dbReference type="PANTHER" id="PTHR14084:SF0">
    <property type="entry name" value="KYNURENINASE"/>
    <property type="match status" value="1"/>
</dbReference>
<keyword evidence="3 4" id="KW-0663">Pyridoxal phosphate</keyword>
<comment type="caution">
    <text evidence="4">Lacks conserved residue(s) required for the propagation of feature annotation.</text>
</comment>
<comment type="catalytic activity">
    <reaction evidence="5">
        <text>3-hydroxy-L-kynurenine + H2O = 3-hydroxyanthranilate + L-alanine + H(+)</text>
        <dbReference type="Rhea" id="RHEA:25143"/>
        <dbReference type="ChEBI" id="CHEBI:15377"/>
        <dbReference type="ChEBI" id="CHEBI:15378"/>
        <dbReference type="ChEBI" id="CHEBI:36559"/>
        <dbReference type="ChEBI" id="CHEBI:57972"/>
        <dbReference type="ChEBI" id="CHEBI:58125"/>
        <dbReference type="EC" id="3.7.1.3"/>
    </reaction>
</comment>
<feature type="binding site" evidence="4">
    <location>
        <position position="107"/>
    </location>
    <ligand>
        <name>pyridoxal 5'-phosphate</name>
        <dbReference type="ChEBI" id="CHEBI:597326"/>
    </ligand>
</feature>
<dbReference type="FunFam" id="3.40.640.10:FF:000031">
    <property type="entry name" value="Kynureninase"/>
    <property type="match status" value="1"/>
</dbReference>
<dbReference type="Pfam" id="PF22580">
    <property type="entry name" value="KYNU_C"/>
    <property type="match status" value="1"/>
</dbReference>
<dbReference type="EC" id="3.7.1.3" evidence="4 5"/>
<dbReference type="InterPro" id="IPR015424">
    <property type="entry name" value="PyrdxlP-dep_Trfase"/>
</dbReference>
<evidence type="ECO:0000256" key="5">
    <source>
        <dbReference type="PIRNR" id="PIRNR038800"/>
    </source>
</evidence>
<comment type="subunit">
    <text evidence="4 5">Homodimer.</text>
</comment>
<dbReference type="GO" id="GO:0030429">
    <property type="term" value="F:kynureninase activity"/>
    <property type="evidence" value="ECO:0007669"/>
    <property type="project" value="UniProtKB-UniRule"/>
</dbReference>
<dbReference type="OrthoDB" id="5978656at2759"/>
<dbReference type="GeneID" id="28724377"/>
<dbReference type="GO" id="GO:0019441">
    <property type="term" value="P:L-tryptophan catabolic process to kynurenine"/>
    <property type="evidence" value="ECO:0007669"/>
    <property type="project" value="TreeGrafter"/>
</dbReference>
<dbReference type="NCBIfam" id="TIGR01814">
    <property type="entry name" value="kynureninase"/>
    <property type="match status" value="1"/>
</dbReference>
<dbReference type="GO" id="GO:0034354">
    <property type="term" value="P:'de novo' NAD+ biosynthetic process from L-tryptophan"/>
    <property type="evidence" value="ECO:0007669"/>
    <property type="project" value="UniProtKB-UniRule"/>
</dbReference>
<dbReference type="InterPro" id="IPR015422">
    <property type="entry name" value="PyrdxlP-dep_Trfase_small"/>
</dbReference>
<dbReference type="Pfam" id="PF00266">
    <property type="entry name" value="Aminotran_5"/>
    <property type="match status" value="1"/>
</dbReference>
<comment type="catalytic activity">
    <reaction evidence="4 5">
        <text>L-kynurenine + H2O = anthranilate + L-alanine + H(+)</text>
        <dbReference type="Rhea" id="RHEA:16813"/>
        <dbReference type="ChEBI" id="CHEBI:15377"/>
        <dbReference type="ChEBI" id="CHEBI:15378"/>
        <dbReference type="ChEBI" id="CHEBI:16567"/>
        <dbReference type="ChEBI" id="CHEBI:57959"/>
        <dbReference type="ChEBI" id="CHEBI:57972"/>
        <dbReference type="EC" id="3.7.1.3"/>
    </reaction>
</comment>
<dbReference type="GO" id="GO:0043420">
    <property type="term" value="P:anthranilate metabolic process"/>
    <property type="evidence" value="ECO:0007669"/>
    <property type="project" value="UniProtKB-UniRule"/>
</dbReference>
<evidence type="ECO:0000256" key="1">
    <source>
        <dbReference type="ARBA" id="ARBA00022642"/>
    </source>
</evidence>
<dbReference type="InterPro" id="IPR010111">
    <property type="entry name" value="Kynureninase"/>
</dbReference>
<sequence>MEQIRSCRDDFCIPTFKSLGIVQEADSVANEEVRYFCGNSLGLMPRSTRAAVERELDAWAARGVEGHFSHPNAPLVPNWIDIEKPLGPLLAPIVGALNDEVAVMGSLTANLNALMVAFYRPQGRRVKILFEKGSFSSDFHAIWNQALLHGLDPNHVIEQVGPRPGEETIRTEDILARIDECQDTLALVCLPGVQYYTGQLFDIQRITAHAHRIPGVVVGWDLAHAVGNVSLQLHDWGVDFACWCSYKYLNSGPGGIGGIFVHERHCKGDMARLAGWWGSNPKTRFQMKEEYEPIPGAHGFRQSNPSVIDIVALRASLEIFAKFGGIQKVRQHSLVLTGLLFNELCKSKYYIDAKALDAGKLGFLIITPSDPESRGAQLSLKFGPHDDDQSKNTMSLVSKHMREKGIIVDQRRPDVLRLSPAPLYNTIEDVHAAVYALEKAFESIDATNN</sequence>
<comment type="subcellular location">
    <subcellularLocation>
        <location evidence="4 5">Cytoplasm</location>
    </subcellularLocation>
</comment>
<dbReference type="AlphaFoldDB" id="A0A0X8HSM4"/>
<feature type="binding site" evidence="4">
    <location>
        <position position="224"/>
    </location>
    <ligand>
        <name>pyridoxal 5'-phosphate</name>
        <dbReference type="ChEBI" id="CHEBI:597326"/>
    </ligand>
</feature>
<accession>A0A0X8HSM4</accession>
<dbReference type="GO" id="GO:0019805">
    <property type="term" value="P:quinolinate biosynthetic process"/>
    <property type="evidence" value="ECO:0007669"/>
    <property type="project" value="UniProtKB-UniRule"/>
</dbReference>
<dbReference type="EMBL" id="CP014245">
    <property type="protein sequence ID" value="AMD21101.1"/>
    <property type="molecule type" value="Genomic_DNA"/>
</dbReference>
<dbReference type="PANTHER" id="PTHR14084">
    <property type="entry name" value="KYNURENINASE"/>
    <property type="match status" value="1"/>
</dbReference>
<dbReference type="GO" id="GO:0030170">
    <property type="term" value="F:pyridoxal phosphate binding"/>
    <property type="evidence" value="ECO:0007669"/>
    <property type="project" value="UniProtKB-UniRule"/>
</dbReference>
<dbReference type="InterPro" id="IPR015421">
    <property type="entry name" value="PyrdxlP-dep_Trfase_major"/>
</dbReference>
<keyword evidence="4 5" id="KW-0963">Cytoplasm</keyword>
<comment type="pathway">
    <text evidence="4 5">Amino-acid degradation; L-kynurenine degradation; L-alanine and anthranilate from L-kynurenine: step 1/1.</text>
</comment>
<dbReference type="PIRSF" id="PIRSF038800">
    <property type="entry name" value="KYNU"/>
    <property type="match status" value="1"/>
</dbReference>
<name>A0A0X8HSM4_9SACH</name>
<evidence type="ECO:0000256" key="3">
    <source>
        <dbReference type="ARBA" id="ARBA00022898"/>
    </source>
</evidence>
<comment type="function">
    <text evidence="4 5">Catalyzes the cleavage of L-kynurenine (L-Kyn) and L-3-hydroxykynurenine (L-3OHKyn) into anthranilic acid (AA) and 3-hydroxyanthranilic acid (3-OHAA), respectively.</text>
</comment>
<feature type="domain" description="Aminotransferase class V" evidence="6">
    <location>
        <begin position="171"/>
        <end position="346"/>
    </location>
</feature>
<comment type="pathway">
    <text evidence="4 5">Cofactor biosynthesis; NAD(+) biosynthesis; quinolinate from L-kynurenine: step 2/3.</text>
</comment>
<dbReference type="RefSeq" id="XP_017988097.1">
    <property type="nucleotide sequence ID" value="XM_018132622.1"/>
</dbReference>
<gene>
    <name evidence="4" type="primary">BNA5</name>
    <name evidence="7" type="ORF">AW171_hschr53034</name>
</gene>
<feature type="binding site" evidence="4">
    <location>
        <position position="246"/>
    </location>
    <ligand>
        <name>pyridoxal 5'-phosphate</name>
        <dbReference type="ChEBI" id="CHEBI:597326"/>
    </ligand>
</feature>
<feature type="modified residue" description="N6-(pyridoxal phosphate)lysine" evidence="4">
    <location>
        <position position="247"/>
    </location>
</feature>
<dbReference type="GO" id="GO:0005737">
    <property type="term" value="C:cytoplasm"/>
    <property type="evidence" value="ECO:0007669"/>
    <property type="project" value="UniProtKB-SubCell"/>
</dbReference>
<evidence type="ECO:0000259" key="6">
    <source>
        <dbReference type="Pfam" id="PF00266"/>
    </source>
</evidence>
<dbReference type="GO" id="GO:0097053">
    <property type="term" value="P:L-kynurenine catabolic process"/>
    <property type="evidence" value="ECO:0007669"/>
    <property type="project" value="UniProtKB-UniRule"/>
</dbReference>
<evidence type="ECO:0000256" key="4">
    <source>
        <dbReference type="HAMAP-Rule" id="MF_03017"/>
    </source>
</evidence>
<dbReference type="Gene3D" id="3.40.640.10">
    <property type="entry name" value="Type I PLP-dependent aspartate aminotransferase-like (Major domain)"/>
    <property type="match status" value="1"/>
</dbReference>
<dbReference type="Gene3D" id="3.90.1150.10">
    <property type="entry name" value="Aspartate Aminotransferase, domain 1"/>
    <property type="match status" value="1"/>
</dbReference>
<feature type="binding site" evidence="4">
    <location>
        <position position="304"/>
    </location>
    <ligand>
        <name>pyridoxal 5'-phosphate</name>
        <dbReference type="ChEBI" id="CHEBI:597326"/>
    </ligand>
</feature>
<feature type="binding site" evidence="4">
    <location>
        <position position="108"/>
    </location>
    <ligand>
        <name>pyridoxal 5'-phosphate</name>
        <dbReference type="ChEBI" id="CHEBI:597326"/>
    </ligand>
</feature>
<keyword evidence="8" id="KW-1185">Reference proteome</keyword>
<keyword evidence="1 4" id="KW-0662">Pyridine nucleotide biosynthesis</keyword>
<dbReference type="UniPathway" id="UPA00334">
    <property type="reaction ID" value="UER00455"/>
</dbReference>
<reference evidence="7 8" key="1">
    <citation type="submission" date="2016-01" db="EMBL/GenBank/DDBJ databases">
        <title>Genome sequence of the yeast Holleya sinecauda.</title>
        <authorList>
            <person name="Dietrich F.S."/>
        </authorList>
    </citation>
    <scope>NUCLEOTIDE SEQUENCE [LARGE SCALE GENOMIC DNA]</scope>
    <source>
        <strain evidence="7 8">ATCC 58844</strain>
    </source>
</reference>
<evidence type="ECO:0000256" key="2">
    <source>
        <dbReference type="ARBA" id="ARBA00022801"/>
    </source>
</evidence>